<evidence type="ECO:0000256" key="8">
    <source>
        <dbReference type="ARBA" id="ARBA00022842"/>
    </source>
</evidence>
<dbReference type="GO" id="GO:0048476">
    <property type="term" value="C:Holliday junction resolvase complex"/>
    <property type="evidence" value="ECO:0007669"/>
    <property type="project" value="InterPro"/>
</dbReference>
<evidence type="ECO:0000256" key="7">
    <source>
        <dbReference type="ARBA" id="ARBA00022801"/>
    </source>
</evidence>
<dbReference type="GO" id="GO:0004519">
    <property type="term" value="F:endonuclease activity"/>
    <property type="evidence" value="ECO:0007669"/>
    <property type="project" value="UniProtKB-KW"/>
</dbReference>
<keyword evidence="11" id="KW-0539">Nucleus</keyword>
<dbReference type="PANTHER" id="PTHR21077:SF5">
    <property type="entry name" value="CROSSOVER JUNCTION ENDONUCLEASE MMS4"/>
    <property type="match status" value="1"/>
</dbReference>
<keyword evidence="4" id="KW-0479">Metal-binding</keyword>
<comment type="cofactor">
    <cofactor evidence="1">
        <name>Mg(2+)</name>
        <dbReference type="ChEBI" id="CHEBI:18420"/>
    </cofactor>
</comment>
<dbReference type="InterPro" id="IPR042530">
    <property type="entry name" value="EME1/EME2_C"/>
</dbReference>
<keyword evidence="5" id="KW-0255">Endonuclease</keyword>
<dbReference type="Pfam" id="PF21292">
    <property type="entry name" value="EME1-MUS81_C"/>
    <property type="match status" value="1"/>
</dbReference>
<evidence type="ECO:0000256" key="3">
    <source>
        <dbReference type="ARBA" id="ARBA00022722"/>
    </source>
</evidence>
<evidence type="ECO:0000313" key="14">
    <source>
        <dbReference type="Proteomes" id="UP000823749"/>
    </source>
</evidence>
<proteinExistence type="predicted"/>
<dbReference type="AlphaFoldDB" id="A0AAV6IKU6"/>
<reference evidence="13" key="1">
    <citation type="submission" date="2020-08" db="EMBL/GenBank/DDBJ databases">
        <title>Plant Genome Project.</title>
        <authorList>
            <person name="Zhang R.-G."/>
        </authorList>
    </citation>
    <scope>NUCLEOTIDE SEQUENCE</scope>
    <source>
        <strain evidence="13">WSP0</strain>
        <tissue evidence="13">Leaf</tissue>
    </source>
</reference>
<dbReference type="GO" id="GO:0051321">
    <property type="term" value="P:meiotic cell cycle"/>
    <property type="evidence" value="ECO:0007669"/>
    <property type="project" value="UniProtKB-KW"/>
</dbReference>
<evidence type="ECO:0000256" key="10">
    <source>
        <dbReference type="ARBA" id="ARBA00023204"/>
    </source>
</evidence>
<keyword evidence="9" id="KW-0233">DNA recombination</keyword>
<evidence type="ECO:0000256" key="1">
    <source>
        <dbReference type="ARBA" id="ARBA00001946"/>
    </source>
</evidence>
<comment type="subcellular location">
    <subcellularLocation>
        <location evidence="2">Nucleus</location>
    </subcellularLocation>
</comment>
<evidence type="ECO:0000256" key="6">
    <source>
        <dbReference type="ARBA" id="ARBA00022763"/>
    </source>
</evidence>
<evidence type="ECO:0000256" key="2">
    <source>
        <dbReference type="ARBA" id="ARBA00004123"/>
    </source>
</evidence>
<keyword evidence="3" id="KW-0540">Nuclease</keyword>
<evidence type="ECO:0000256" key="5">
    <source>
        <dbReference type="ARBA" id="ARBA00022759"/>
    </source>
</evidence>
<dbReference type="EMBL" id="JACTNZ010000010">
    <property type="protein sequence ID" value="KAG5529268.1"/>
    <property type="molecule type" value="Genomic_DNA"/>
</dbReference>
<keyword evidence="14" id="KW-1185">Reference proteome</keyword>
<evidence type="ECO:0000256" key="4">
    <source>
        <dbReference type="ARBA" id="ARBA00022723"/>
    </source>
</evidence>
<dbReference type="GO" id="GO:0005634">
    <property type="term" value="C:nucleus"/>
    <property type="evidence" value="ECO:0007669"/>
    <property type="project" value="UniProtKB-SubCell"/>
</dbReference>
<dbReference type="InterPro" id="IPR033310">
    <property type="entry name" value="Mms4/EME1/EME2"/>
</dbReference>
<evidence type="ECO:0000313" key="13">
    <source>
        <dbReference type="EMBL" id="KAG5529268.1"/>
    </source>
</evidence>
<dbReference type="GO" id="GO:0006310">
    <property type="term" value="P:DNA recombination"/>
    <property type="evidence" value="ECO:0007669"/>
    <property type="project" value="UniProtKB-KW"/>
</dbReference>
<gene>
    <name evidence="13" type="ORF">RHGRI_029833</name>
</gene>
<evidence type="ECO:0000256" key="9">
    <source>
        <dbReference type="ARBA" id="ARBA00023172"/>
    </source>
</evidence>
<keyword evidence="8" id="KW-0460">Magnesium</keyword>
<sequence length="139" mass="15697">MAGWPEGSSVFALQSGMSKLAIDNSCTIIGLLKALIAIPKVQPRFALAIWKKYPTMRSLLNVYMDPNKSVHEKEFLLKDLKIEGLLGDDRRLGEPDFDDSLIVLKVHLKLIFDIGEQHLGYEYSAKDFISVGIWMMSRV</sequence>
<comment type="caution">
    <text evidence="13">The sequence shown here is derived from an EMBL/GenBank/DDBJ whole genome shotgun (WGS) entry which is preliminary data.</text>
</comment>
<accession>A0AAV6IKU6</accession>
<protein>
    <submittedName>
        <fullName evidence="13">Uncharacterized protein</fullName>
    </submittedName>
</protein>
<dbReference type="GO" id="GO:0016787">
    <property type="term" value="F:hydrolase activity"/>
    <property type="evidence" value="ECO:0007669"/>
    <property type="project" value="UniProtKB-KW"/>
</dbReference>
<keyword evidence="12" id="KW-0469">Meiosis</keyword>
<keyword evidence="10" id="KW-0234">DNA repair</keyword>
<name>A0AAV6IKU6_9ERIC</name>
<dbReference type="GO" id="GO:0046872">
    <property type="term" value="F:metal ion binding"/>
    <property type="evidence" value="ECO:0007669"/>
    <property type="project" value="UniProtKB-KW"/>
</dbReference>
<keyword evidence="7" id="KW-0378">Hydrolase</keyword>
<organism evidence="13 14">
    <name type="scientific">Rhododendron griersonianum</name>
    <dbReference type="NCBI Taxonomy" id="479676"/>
    <lineage>
        <taxon>Eukaryota</taxon>
        <taxon>Viridiplantae</taxon>
        <taxon>Streptophyta</taxon>
        <taxon>Embryophyta</taxon>
        <taxon>Tracheophyta</taxon>
        <taxon>Spermatophyta</taxon>
        <taxon>Magnoliopsida</taxon>
        <taxon>eudicotyledons</taxon>
        <taxon>Gunneridae</taxon>
        <taxon>Pentapetalae</taxon>
        <taxon>asterids</taxon>
        <taxon>Ericales</taxon>
        <taxon>Ericaceae</taxon>
        <taxon>Ericoideae</taxon>
        <taxon>Rhodoreae</taxon>
        <taxon>Rhododendron</taxon>
    </lineage>
</organism>
<dbReference type="Proteomes" id="UP000823749">
    <property type="component" value="Chromosome 10"/>
</dbReference>
<evidence type="ECO:0000256" key="12">
    <source>
        <dbReference type="ARBA" id="ARBA00023254"/>
    </source>
</evidence>
<evidence type="ECO:0000256" key="11">
    <source>
        <dbReference type="ARBA" id="ARBA00023242"/>
    </source>
</evidence>
<dbReference type="GO" id="GO:0006281">
    <property type="term" value="P:DNA repair"/>
    <property type="evidence" value="ECO:0007669"/>
    <property type="project" value="UniProtKB-KW"/>
</dbReference>
<keyword evidence="6" id="KW-0227">DNA damage</keyword>
<dbReference type="PANTHER" id="PTHR21077">
    <property type="entry name" value="EME1 PROTEIN"/>
    <property type="match status" value="1"/>
</dbReference>
<dbReference type="Gene3D" id="1.10.150.670">
    <property type="entry name" value="Crossover junction endonuclease EME1, DNA-binding domain"/>
    <property type="match status" value="1"/>
</dbReference>